<evidence type="ECO:0000313" key="2">
    <source>
        <dbReference type="Proteomes" id="UP001642487"/>
    </source>
</evidence>
<organism evidence="1 2">
    <name type="scientific">Citrullus colocynthis</name>
    <name type="common">colocynth</name>
    <dbReference type="NCBI Taxonomy" id="252529"/>
    <lineage>
        <taxon>Eukaryota</taxon>
        <taxon>Viridiplantae</taxon>
        <taxon>Streptophyta</taxon>
        <taxon>Embryophyta</taxon>
        <taxon>Tracheophyta</taxon>
        <taxon>Spermatophyta</taxon>
        <taxon>Magnoliopsida</taxon>
        <taxon>eudicotyledons</taxon>
        <taxon>Gunneridae</taxon>
        <taxon>Pentapetalae</taxon>
        <taxon>rosids</taxon>
        <taxon>fabids</taxon>
        <taxon>Cucurbitales</taxon>
        <taxon>Cucurbitaceae</taxon>
        <taxon>Benincaseae</taxon>
        <taxon>Citrullus</taxon>
    </lineage>
</organism>
<dbReference type="Proteomes" id="UP001642487">
    <property type="component" value="Chromosome 9"/>
</dbReference>
<evidence type="ECO:0000313" key="1">
    <source>
        <dbReference type="EMBL" id="CAK9329770.1"/>
    </source>
</evidence>
<gene>
    <name evidence="1" type="ORF">CITCOLO1_LOCUS22249</name>
</gene>
<dbReference type="EMBL" id="OZ021743">
    <property type="protein sequence ID" value="CAK9329770.1"/>
    <property type="molecule type" value="Genomic_DNA"/>
</dbReference>
<reference evidence="1 2" key="1">
    <citation type="submission" date="2024-03" db="EMBL/GenBank/DDBJ databases">
        <authorList>
            <person name="Gkanogiannis A."/>
            <person name="Becerra Lopez-Lavalle L."/>
        </authorList>
    </citation>
    <scope>NUCLEOTIDE SEQUENCE [LARGE SCALE GENOMIC DNA]</scope>
</reference>
<proteinExistence type="predicted"/>
<accession>A0ABP0ZDE1</accession>
<sequence>MTAVNIIKNINLNLGAITAILHPAWIKGHFKFRRLHREFAIKASSLAFLVVLSLHPQHKLTILVSDDRFLCRGRPRFLGFVESSIFFFDYSWLRRL</sequence>
<name>A0ABP0ZDE1_9ROSI</name>
<keyword evidence="2" id="KW-1185">Reference proteome</keyword>
<protein>
    <submittedName>
        <fullName evidence="1">Uncharacterized protein</fullName>
    </submittedName>
</protein>